<dbReference type="EMBL" id="JAPNKE010000002">
    <property type="protein sequence ID" value="MCY1013097.1"/>
    <property type="molecule type" value="Genomic_DNA"/>
</dbReference>
<keyword evidence="2" id="KW-1185">Reference proteome</keyword>
<evidence type="ECO:0000313" key="2">
    <source>
        <dbReference type="Proteomes" id="UP001150924"/>
    </source>
</evidence>
<comment type="caution">
    <text evidence="1">The sequence shown here is derived from an EMBL/GenBank/DDBJ whole genome shotgun (WGS) entry which is preliminary data.</text>
</comment>
<name>A0A9X3EZA4_9BACT</name>
<evidence type="ECO:0000313" key="1">
    <source>
        <dbReference type="EMBL" id="MCY1013097.1"/>
    </source>
</evidence>
<sequence length="65" mass="7391">MQRETAVVVARRTGGQLGDSLEDQRRQALERLGVKRKVVAPTLRWIIAQLHESIVTMALVARRVR</sequence>
<accession>A0A9X3EZA4</accession>
<reference evidence="1" key="1">
    <citation type="submission" date="2022-11" db="EMBL/GenBank/DDBJ databases">
        <title>Minimal conservation of predation-associated metabolite biosynthetic gene clusters underscores biosynthetic potential of Myxococcota including descriptions for ten novel species: Archangium lansinium sp. nov., Myxococcus landrumus sp. nov., Nannocystis bai.</title>
        <authorList>
            <person name="Ahearne A."/>
            <person name="Stevens C."/>
            <person name="Phillips K."/>
        </authorList>
    </citation>
    <scope>NUCLEOTIDE SEQUENCE</scope>
    <source>
        <strain evidence="1">Na p29</strain>
    </source>
</reference>
<dbReference type="AlphaFoldDB" id="A0A9X3EZA4"/>
<dbReference type="Proteomes" id="UP001150924">
    <property type="component" value="Unassembled WGS sequence"/>
</dbReference>
<dbReference type="RefSeq" id="WP_267776787.1">
    <property type="nucleotide sequence ID" value="NZ_JAPNKE010000002.1"/>
</dbReference>
<organism evidence="1 2">
    <name type="scientific">Nannocystis pusilla</name>
    <dbReference type="NCBI Taxonomy" id="889268"/>
    <lineage>
        <taxon>Bacteria</taxon>
        <taxon>Pseudomonadati</taxon>
        <taxon>Myxococcota</taxon>
        <taxon>Polyangia</taxon>
        <taxon>Nannocystales</taxon>
        <taxon>Nannocystaceae</taxon>
        <taxon>Nannocystis</taxon>
    </lineage>
</organism>
<gene>
    <name evidence="1" type="ORF">OV079_47720</name>
</gene>
<proteinExistence type="predicted"/>
<protein>
    <submittedName>
        <fullName evidence="1">Uncharacterized protein</fullName>
    </submittedName>
</protein>